<dbReference type="GO" id="GO:0005794">
    <property type="term" value="C:Golgi apparatus"/>
    <property type="evidence" value="ECO:0007669"/>
    <property type="project" value="TreeGrafter"/>
</dbReference>
<feature type="region of interest" description="Disordered" evidence="2">
    <location>
        <begin position="125"/>
        <end position="144"/>
    </location>
</feature>
<dbReference type="GO" id="GO:0005783">
    <property type="term" value="C:endoplasmic reticulum"/>
    <property type="evidence" value="ECO:0007669"/>
    <property type="project" value="TreeGrafter"/>
</dbReference>
<dbReference type="InterPro" id="IPR052602">
    <property type="entry name" value="Growth_transcription_reg"/>
</dbReference>
<evidence type="ECO:0000313" key="4">
    <source>
        <dbReference type="EMBL" id="TDH71257.1"/>
    </source>
</evidence>
<dbReference type="RefSeq" id="XP_067820756.1">
    <property type="nucleotide sequence ID" value="XM_067960882.1"/>
</dbReference>
<dbReference type="PANTHER" id="PTHR46515:SF1">
    <property type="entry name" value="TATA ELEMENT MODULATORY FACTOR"/>
    <property type="match status" value="1"/>
</dbReference>
<dbReference type="GeneID" id="94346553"/>
<dbReference type="AlphaFoldDB" id="A0A976FQR9"/>
<evidence type="ECO:0000256" key="1">
    <source>
        <dbReference type="SAM" id="Coils"/>
    </source>
</evidence>
<evidence type="ECO:0000256" key="2">
    <source>
        <dbReference type="SAM" id="MobiDB-lite"/>
    </source>
</evidence>
<reference evidence="4 5" key="1">
    <citation type="journal article" date="2021" name="Genome Biol.">
        <title>AFLAP: assembly-free linkage analysis pipeline using k-mers from genome sequencing data.</title>
        <authorList>
            <person name="Fletcher K."/>
            <person name="Zhang L."/>
            <person name="Gil J."/>
            <person name="Han R."/>
            <person name="Cavanaugh K."/>
            <person name="Michelmore R."/>
        </authorList>
    </citation>
    <scope>NUCLEOTIDE SEQUENCE [LARGE SCALE GENOMIC DNA]</scope>
    <source>
        <strain evidence="4 5">SF5</strain>
    </source>
</reference>
<dbReference type="KEGG" id="blac:94346553"/>
<evidence type="ECO:0000259" key="3">
    <source>
        <dbReference type="Pfam" id="PF12325"/>
    </source>
</evidence>
<evidence type="ECO:0000313" key="5">
    <source>
        <dbReference type="Proteomes" id="UP000294530"/>
    </source>
</evidence>
<organism evidence="4 5">
    <name type="scientific">Bremia lactucae</name>
    <name type="common">Lettuce downy mildew</name>
    <dbReference type="NCBI Taxonomy" id="4779"/>
    <lineage>
        <taxon>Eukaryota</taxon>
        <taxon>Sar</taxon>
        <taxon>Stramenopiles</taxon>
        <taxon>Oomycota</taxon>
        <taxon>Peronosporomycetes</taxon>
        <taxon>Peronosporales</taxon>
        <taxon>Peronosporaceae</taxon>
        <taxon>Bremia</taxon>
    </lineage>
</organism>
<name>A0A976FQR9_BRELC</name>
<dbReference type="Proteomes" id="UP000294530">
    <property type="component" value="Unassembled WGS sequence"/>
</dbReference>
<comment type="caution">
    <text evidence="4">The sequence shown here is derived from an EMBL/GenBank/DDBJ whole genome shotgun (WGS) entry which is preliminary data.</text>
</comment>
<feature type="region of interest" description="Disordered" evidence="2">
    <location>
        <begin position="50"/>
        <end position="76"/>
    </location>
</feature>
<gene>
    <name evidence="4" type="ORF">CCR75_002785</name>
</gene>
<feature type="domain" description="TATA element modulatory factor 1 TATA binding" evidence="3">
    <location>
        <begin position="744"/>
        <end position="851"/>
    </location>
</feature>
<dbReference type="Pfam" id="PF12325">
    <property type="entry name" value="TMF_TATA_bd"/>
    <property type="match status" value="1"/>
</dbReference>
<accession>A0A976FQR9</accession>
<feature type="coiled-coil region" evidence="1">
    <location>
        <begin position="543"/>
        <end position="688"/>
    </location>
</feature>
<dbReference type="OrthoDB" id="74178at2759"/>
<dbReference type="PANTHER" id="PTHR46515">
    <property type="entry name" value="TATA ELEMENT MODULATORY FACTOR TMF1"/>
    <property type="match status" value="1"/>
</dbReference>
<protein>
    <recommendedName>
        <fullName evidence="3">TATA element modulatory factor 1 TATA binding domain-containing protein</fullName>
    </recommendedName>
</protein>
<dbReference type="InterPro" id="IPR022091">
    <property type="entry name" value="TMF_TATA-bd"/>
</dbReference>
<feature type="coiled-coil region" evidence="1">
    <location>
        <begin position="279"/>
        <end position="488"/>
    </location>
</feature>
<dbReference type="EMBL" id="SHOA02000004">
    <property type="protein sequence ID" value="TDH71257.1"/>
    <property type="molecule type" value="Genomic_DNA"/>
</dbReference>
<keyword evidence="5" id="KW-1185">Reference proteome</keyword>
<sequence length="851" mass="96636">MSSTWGGWGNKLNVTSIVSQGIEQVRSLREDVEKSFDNVVAGVPGVSVSQSLAESDFESQEQIDGTIKDRTETQNSTVDVAADKMQSEEEIVDSKAENLQLKIVKAKKSQDEADEVLFDGDTELREEKRKPTDAACNKSTTEPGQVEKEIQAKALEFKAIPTNEDIADALNVPNATTLAKQTLLTSDQLREMTTDEANEAMTEVVASQHQGEKNYEEKIAEHEQCKDELESLESCDVVLLRKELLMRESQLLATSTTIQELHDELDKTCYREVAAVGRVQNLTAQLESMRQEVTKLMQLQRDTSTSQHGDVQSLQIALAEKEEKLGALLNEGQALSIKQAQLEQRLRMLRKEKDEVEIQALKYQSQLEASTKEVNILSTKLKSCEDEKTRFLQENTQLSSSLSTASAEAEKAEKQAQEALQEVQKLQTQAEKLTQDLSKKANESEQLKALTQSNEELELEKDELERTVMFLQNQIHDLEQDTARQEGKARTEILYLRQKWQDAMVRVDLLGQSVSEATQPLLHQIHELREEQRLRQEKWKACEIALLSQMEEANKKCRDLEEKKLETEQKMRNLEQTIEENELVRSRTQGKLETAEKIIESARVETRELRGQIDALKIDLNQAKRQCDINLAAKQQLQARLESIETCNKEQETSSAAAAKLEQAQEREAQLRQDIAWLEKELQQSKSLTLAAPLSTGSTSSQLKYGKQNFDRDECDRAMTHEAAILKTTLETKVIEPTCMNAGNTLVLGLSQLQQRLHLREGENRLLKQQLEALEARQKETTDEIVRLSTRNALLESVEAQREQALVELAKLQKHQVVLLELFGEKEEQVEELQTEVDELKAFYRKQLDTL</sequence>
<feature type="coiled-coil region" evidence="1">
    <location>
        <begin position="750"/>
        <end position="843"/>
    </location>
</feature>
<keyword evidence="1" id="KW-0175">Coiled coil</keyword>
<proteinExistence type="predicted"/>